<feature type="compositionally biased region" description="Basic residues" evidence="1">
    <location>
        <begin position="93"/>
        <end position="103"/>
    </location>
</feature>
<keyword evidence="2" id="KW-0812">Transmembrane</keyword>
<feature type="transmembrane region" description="Helical" evidence="2">
    <location>
        <begin position="60"/>
        <end position="78"/>
    </location>
</feature>
<evidence type="ECO:0000313" key="3">
    <source>
        <dbReference type="EMBL" id="WUV46534.1"/>
    </source>
</evidence>
<dbReference type="EMBL" id="CP109441">
    <property type="protein sequence ID" value="WUV46534.1"/>
    <property type="molecule type" value="Genomic_DNA"/>
</dbReference>
<name>A0ABZ1YXQ9_9NOCA</name>
<protein>
    <submittedName>
        <fullName evidence="3">Uncharacterized protein</fullName>
    </submittedName>
</protein>
<dbReference type="RefSeq" id="WP_329410340.1">
    <property type="nucleotide sequence ID" value="NZ_CP109441.1"/>
</dbReference>
<evidence type="ECO:0000313" key="4">
    <source>
        <dbReference type="Proteomes" id="UP001432062"/>
    </source>
</evidence>
<dbReference type="Proteomes" id="UP001432062">
    <property type="component" value="Chromosome"/>
</dbReference>
<feature type="region of interest" description="Disordered" evidence="1">
    <location>
        <begin position="82"/>
        <end position="103"/>
    </location>
</feature>
<organism evidence="3 4">
    <name type="scientific">Nocardia vinacea</name>
    <dbReference type="NCBI Taxonomy" id="96468"/>
    <lineage>
        <taxon>Bacteria</taxon>
        <taxon>Bacillati</taxon>
        <taxon>Actinomycetota</taxon>
        <taxon>Actinomycetes</taxon>
        <taxon>Mycobacteriales</taxon>
        <taxon>Nocardiaceae</taxon>
        <taxon>Nocardia</taxon>
    </lineage>
</organism>
<keyword evidence="2" id="KW-1133">Transmembrane helix</keyword>
<feature type="transmembrane region" description="Helical" evidence="2">
    <location>
        <begin position="6"/>
        <end position="27"/>
    </location>
</feature>
<reference evidence="3" key="1">
    <citation type="submission" date="2022-10" db="EMBL/GenBank/DDBJ databases">
        <title>The complete genomes of actinobacterial strains from the NBC collection.</title>
        <authorList>
            <person name="Joergensen T.S."/>
            <person name="Alvarez Arevalo M."/>
            <person name="Sterndorff E.B."/>
            <person name="Faurdal D."/>
            <person name="Vuksanovic O."/>
            <person name="Mourched A.-S."/>
            <person name="Charusanti P."/>
            <person name="Shaw S."/>
            <person name="Blin K."/>
            <person name="Weber T."/>
        </authorList>
    </citation>
    <scope>NUCLEOTIDE SEQUENCE</scope>
    <source>
        <strain evidence="3">NBC_01482</strain>
    </source>
</reference>
<keyword evidence="4" id="KW-1185">Reference proteome</keyword>
<evidence type="ECO:0000256" key="1">
    <source>
        <dbReference type="SAM" id="MobiDB-lite"/>
    </source>
</evidence>
<evidence type="ECO:0000256" key="2">
    <source>
        <dbReference type="SAM" id="Phobius"/>
    </source>
</evidence>
<proteinExistence type="predicted"/>
<keyword evidence="2" id="KW-0472">Membrane</keyword>
<feature type="transmembrane region" description="Helical" evidence="2">
    <location>
        <begin position="34"/>
        <end position="54"/>
    </location>
</feature>
<sequence length="103" mass="11209">MPTPQFILIVGGSAAGALLLLGGYVVYRRVTNRVIVSAALATVLIGYFALWVILAEPARAQPWLAIMLFAGATGLFRLMSRFENPPPPGARPTAHRRLSTRRH</sequence>
<gene>
    <name evidence="3" type="ORF">OG563_47165</name>
</gene>
<accession>A0ABZ1YXQ9</accession>